<feature type="chain" id="PRO_5026867710" evidence="1">
    <location>
        <begin position="23"/>
        <end position="69"/>
    </location>
</feature>
<proteinExistence type="predicted"/>
<keyword evidence="1" id="KW-0732">Signal</keyword>
<feature type="signal peptide" evidence="1">
    <location>
        <begin position="1"/>
        <end position="22"/>
    </location>
</feature>
<protein>
    <submittedName>
        <fullName evidence="2">Putative secreted protein synganglion overexpressed</fullName>
    </submittedName>
</protein>
<sequence length="69" mass="7207">MAHRSTLLVIAIACLLLCEGNAVMRRPYDSEAGARAVFDASERSGSAAHEEQGRVSGNCVATLCGQPMG</sequence>
<dbReference type="AlphaFoldDB" id="A0A6M2DF86"/>
<organism evidence="2">
    <name type="scientific">Rhipicephalus microplus</name>
    <name type="common">Cattle tick</name>
    <name type="synonym">Boophilus microplus</name>
    <dbReference type="NCBI Taxonomy" id="6941"/>
    <lineage>
        <taxon>Eukaryota</taxon>
        <taxon>Metazoa</taxon>
        <taxon>Ecdysozoa</taxon>
        <taxon>Arthropoda</taxon>
        <taxon>Chelicerata</taxon>
        <taxon>Arachnida</taxon>
        <taxon>Acari</taxon>
        <taxon>Parasitiformes</taxon>
        <taxon>Ixodida</taxon>
        <taxon>Ixodoidea</taxon>
        <taxon>Ixodidae</taxon>
        <taxon>Rhipicephalinae</taxon>
        <taxon>Rhipicephalus</taxon>
        <taxon>Boophilus</taxon>
    </lineage>
</organism>
<name>A0A6M2DF86_RHIMP</name>
<accession>A0A6M2DF86</accession>
<evidence type="ECO:0000313" key="2">
    <source>
        <dbReference type="EMBL" id="NOV43587.1"/>
    </source>
</evidence>
<dbReference type="EMBL" id="GHWJ01010850">
    <property type="protein sequence ID" value="NOV43587.1"/>
    <property type="molecule type" value="Transcribed_RNA"/>
</dbReference>
<reference evidence="2" key="1">
    <citation type="submission" date="2019-09" db="EMBL/GenBank/DDBJ databases">
        <title>Organ-specific transcriptomic study of the physiology of the cattle tick, Rhipicephalus microplus.</title>
        <authorList>
            <person name="Tirloni L."/>
            <person name="Braz G."/>
            <person name="Gandara A.C.P."/>
            <person name="Sabadin G.A."/>
            <person name="da Silva R.M."/>
            <person name="Guizzo M.G."/>
            <person name="Machado J.A."/>
            <person name="Costa E.P."/>
            <person name="Gomes H.F."/>
            <person name="Moraes J."/>
            <person name="Mota M.B.S."/>
            <person name="Mesquita R.D."/>
            <person name="Alvarenga P.H."/>
            <person name="Alves F."/>
            <person name="Seixas A."/>
            <person name="da Fonseca R.N."/>
            <person name="Fogaca A."/>
            <person name="Logullo C."/>
            <person name="Tanaka A."/>
            <person name="Daffre S."/>
            <person name="Termignoni C."/>
            <person name="Vaz I.S.Jr."/>
            <person name="Oliveira P.L."/>
            <person name="Ribeiro J.M."/>
        </authorList>
    </citation>
    <scope>NUCLEOTIDE SEQUENCE</scope>
    <source>
        <strain evidence="2">Porto Alegre</strain>
    </source>
</reference>
<evidence type="ECO:0000256" key="1">
    <source>
        <dbReference type="SAM" id="SignalP"/>
    </source>
</evidence>